<gene>
    <name evidence="2" type="ORF">GR303_21045</name>
</gene>
<reference evidence="2 3" key="1">
    <citation type="submission" date="2020-01" db="EMBL/GenBank/DDBJ databases">
        <title>Microvirga sp. nov., an arsenate reduction bacterium isolated from Tibet hotspring sediments.</title>
        <authorList>
            <person name="Yuan C.-G."/>
        </authorList>
    </citation>
    <scope>NUCLEOTIDE SEQUENCE [LARGE SCALE GENOMIC DNA]</scope>
    <source>
        <strain evidence="2 3">SYSU G3D203</strain>
    </source>
</reference>
<keyword evidence="3" id="KW-1185">Reference proteome</keyword>
<name>A0ABW9Z566_9HYPH</name>
<evidence type="ECO:0000313" key="3">
    <source>
        <dbReference type="Proteomes" id="UP000818323"/>
    </source>
</evidence>
<evidence type="ECO:0000256" key="1">
    <source>
        <dbReference type="SAM" id="SignalP"/>
    </source>
</evidence>
<comment type="caution">
    <text evidence="2">The sequence shown here is derived from an EMBL/GenBank/DDBJ whole genome shotgun (WGS) entry which is preliminary data.</text>
</comment>
<organism evidence="2 3">
    <name type="scientific">Microvirga arsenatis</name>
    <dbReference type="NCBI Taxonomy" id="2692265"/>
    <lineage>
        <taxon>Bacteria</taxon>
        <taxon>Pseudomonadati</taxon>
        <taxon>Pseudomonadota</taxon>
        <taxon>Alphaproteobacteria</taxon>
        <taxon>Hyphomicrobiales</taxon>
        <taxon>Methylobacteriaceae</taxon>
        <taxon>Microvirga</taxon>
    </lineage>
</organism>
<protein>
    <recommendedName>
        <fullName evidence="4">DUF2946 domain-containing protein</fullName>
    </recommendedName>
</protein>
<dbReference type="Proteomes" id="UP000818323">
    <property type="component" value="Unassembled WGS sequence"/>
</dbReference>
<sequence>MRLMGTIIVALLAITMAILPISGPQGAAQAAHQHTVLTAIGHSHGEADGDHSHADQQVSFDTGALGISDDQDPDTQDCTGVICCSMGTCHAFQIPAPQNLHSPAVSQVSMAMTRDEQVEEITIGGLDRPPRTV</sequence>
<accession>A0ABW9Z566</accession>
<dbReference type="EMBL" id="JAAAXJ010000019">
    <property type="protein sequence ID" value="NBJ26830.1"/>
    <property type="molecule type" value="Genomic_DNA"/>
</dbReference>
<proteinExistence type="predicted"/>
<feature type="signal peptide" evidence="1">
    <location>
        <begin position="1"/>
        <end position="27"/>
    </location>
</feature>
<keyword evidence="1" id="KW-0732">Signal</keyword>
<evidence type="ECO:0008006" key="4">
    <source>
        <dbReference type="Google" id="ProtNLM"/>
    </source>
</evidence>
<evidence type="ECO:0000313" key="2">
    <source>
        <dbReference type="EMBL" id="NBJ26830.1"/>
    </source>
</evidence>
<feature type="chain" id="PRO_5046953868" description="DUF2946 domain-containing protein" evidence="1">
    <location>
        <begin position="28"/>
        <end position="133"/>
    </location>
</feature>